<keyword evidence="2" id="KW-1185">Reference proteome</keyword>
<dbReference type="EMBL" id="KE560902">
    <property type="protein sequence ID" value="EPZ34982.1"/>
    <property type="molecule type" value="Genomic_DNA"/>
</dbReference>
<proteinExistence type="predicted"/>
<protein>
    <submittedName>
        <fullName evidence="1">Uncharacterized protein</fullName>
    </submittedName>
</protein>
<reference evidence="1 2" key="1">
    <citation type="journal article" date="2013" name="Curr. Biol.">
        <title>Shared signatures of parasitism and phylogenomics unite Cryptomycota and microsporidia.</title>
        <authorList>
            <person name="James T.Y."/>
            <person name="Pelin A."/>
            <person name="Bonen L."/>
            <person name="Ahrendt S."/>
            <person name="Sain D."/>
            <person name="Corradi N."/>
            <person name="Stajich J.E."/>
        </authorList>
    </citation>
    <scope>NUCLEOTIDE SEQUENCE [LARGE SCALE GENOMIC DNA]</scope>
    <source>
        <strain evidence="1 2">CSF55</strain>
    </source>
</reference>
<dbReference type="HOGENOM" id="CLU_2251597_0_0_1"/>
<name>A0A075AXK7_ROZAC</name>
<dbReference type="AlphaFoldDB" id="A0A075AXK7"/>
<gene>
    <name evidence="1" type="ORF">O9G_004578</name>
</gene>
<sequence>MCKTERMFASKLFVCCNSGAHPANDVLATVSVCRNPSVPEHILPKVVDHQTLQNDRNVTKSIVLKPNRKFGVYSCYSAEETTEMLEVCATRVNAGVTGGRDHKM</sequence>
<evidence type="ECO:0000313" key="2">
    <source>
        <dbReference type="Proteomes" id="UP000030755"/>
    </source>
</evidence>
<evidence type="ECO:0000313" key="1">
    <source>
        <dbReference type="EMBL" id="EPZ34982.1"/>
    </source>
</evidence>
<organism evidence="1 2">
    <name type="scientific">Rozella allomycis (strain CSF55)</name>
    <dbReference type="NCBI Taxonomy" id="988480"/>
    <lineage>
        <taxon>Eukaryota</taxon>
        <taxon>Fungi</taxon>
        <taxon>Fungi incertae sedis</taxon>
        <taxon>Cryptomycota</taxon>
        <taxon>Cryptomycota incertae sedis</taxon>
        <taxon>Rozella</taxon>
    </lineage>
</organism>
<accession>A0A075AXK7</accession>
<dbReference type="Proteomes" id="UP000030755">
    <property type="component" value="Unassembled WGS sequence"/>
</dbReference>